<sequence>MRNPDEFDAFYKDARDRLLLQTYALTGDLPASRSAVRDAFVAAWHHWRKVSRLDDPEAWARPHAWAHAQRRHTARLWHREKGLDPEVLATLDALGKLPVNQRKTLLLTQLSSVSLTDMAREVGLPQADAERELQRATAQFAVHRDVASTSVRTLFEPLREHVEAAVRWPRSTIIRRAGTRRRRTHTAVGALGTVVALVATGVLVTDTTGVRPTLGGDDPAVTSASQAEDSARPVATPETLPDSAMLTARQVAKGIAAPRWRIDETNDNTGGDGLVLPCQEERYADPRGTAALLRTFDAGKAKDAAAAFQVTEVSRSDKTAGRTFDRTLDWYAGCTDTRVQLLSTHQVDRVGDEAMMLVLRSWKQDSTMVVGVARSGQLTTTTLARVPGERVPDLDRSAGLLATAVDGLCRLPDAGACAGRPRHSVAAPVPVGQVPGMLGEIDLPPLAGIVRPWVGTEPRKAVLNVAATSCDHADFSAPPMTNNLTRYFGIPGAKLPDEFGLTETVGSMPAARAHAFVEKVRAKLDACPDKDLGTDVTPVADVSTKTTDLSVWHVRTEISDESTVDFLMGIARDGTSVAQVGFVPSGKVTMPPGTFPALVRRALDRLAAMPPPAKG</sequence>
<proteinExistence type="predicted"/>
<comment type="caution">
    <text evidence="2">The sequence shown here is derived from an EMBL/GenBank/DDBJ whole genome shotgun (WGS) entry which is preliminary data.</text>
</comment>
<dbReference type="Gene3D" id="1.20.140.160">
    <property type="match status" value="1"/>
</dbReference>
<dbReference type="RefSeq" id="WP_344146120.1">
    <property type="nucleotide sequence ID" value="NZ_BAAAQR010000001.1"/>
</dbReference>
<dbReference type="EMBL" id="BAAAQR010000001">
    <property type="protein sequence ID" value="GAA2135912.1"/>
    <property type="molecule type" value="Genomic_DNA"/>
</dbReference>
<evidence type="ECO:0000256" key="1">
    <source>
        <dbReference type="SAM" id="MobiDB-lite"/>
    </source>
</evidence>
<evidence type="ECO:0000313" key="3">
    <source>
        <dbReference type="Proteomes" id="UP001501771"/>
    </source>
</evidence>
<organism evidence="2 3">
    <name type="scientific">Nocardioides koreensis</name>
    <dbReference type="NCBI Taxonomy" id="433651"/>
    <lineage>
        <taxon>Bacteria</taxon>
        <taxon>Bacillati</taxon>
        <taxon>Actinomycetota</taxon>
        <taxon>Actinomycetes</taxon>
        <taxon>Propionibacteriales</taxon>
        <taxon>Nocardioidaceae</taxon>
        <taxon>Nocardioides</taxon>
    </lineage>
</organism>
<evidence type="ECO:0000313" key="2">
    <source>
        <dbReference type="EMBL" id="GAA2135912.1"/>
    </source>
</evidence>
<feature type="region of interest" description="Disordered" evidence="1">
    <location>
        <begin position="210"/>
        <end position="238"/>
    </location>
</feature>
<protein>
    <recommendedName>
        <fullName evidence="4">RNA polymerase sigma factor 70 region 4 type 2 domain-containing protein</fullName>
    </recommendedName>
</protein>
<gene>
    <name evidence="2" type="ORF">GCM10009844_01650</name>
</gene>
<evidence type="ECO:0008006" key="4">
    <source>
        <dbReference type="Google" id="ProtNLM"/>
    </source>
</evidence>
<keyword evidence="3" id="KW-1185">Reference proteome</keyword>
<accession>A0ABP5KTL1</accession>
<name>A0ABP5KTL1_9ACTN</name>
<dbReference type="Proteomes" id="UP001501771">
    <property type="component" value="Unassembled WGS sequence"/>
</dbReference>
<reference evidence="3" key="1">
    <citation type="journal article" date="2019" name="Int. J. Syst. Evol. Microbiol.">
        <title>The Global Catalogue of Microorganisms (GCM) 10K type strain sequencing project: providing services to taxonomists for standard genome sequencing and annotation.</title>
        <authorList>
            <consortium name="The Broad Institute Genomics Platform"/>
            <consortium name="The Broad Institute Genome Sequencing Center for Infectious Disease"/>
            <person name="Wu L."/>
            <person name="Ma J."/>
        </authorList>
    </citation>
    <scope>NUCLEOTIDE SEQUENCE [LARGE SCALE GENOMIC DNA]</scope>
    <source>
        <strain evidence="3">JCM 16022</strain>
    </source>
</reference>